<evidence type="ECO:0000256" key="2">
    <source>
        <dbReference type="ARBA" id="ARBA00022491"/>
    </source>
</evidence>
<dbReference type="InterPro" id="IPR022876">
    <property type="entry name" value="Tscrpt_rep_Rex"/>
</dbReference>
<dbReference type="Pfam" id="PF06971">
    <property type="entry name" value="Put_DNA-bind_N"/>
    <property type="match status" value="1"/>
</dbReference>
<dbReference type="InterPro" id="IPR036390">
    <property type="entry name" value="WH_DNA-bd_sf"/>
</dbReference>
<protein>
    <recommendedName>
        <fullName evidence="6">Redox-sensing transcriptional repressor Rex</fullName>
    </recommendedName>
</protein>
<keyword evidence="3 6" id="KW-0805">Transcription regulation</keyword>
<dbReference type="SMART" id="SM00881">
    <property type="entry name" value="CoA_binding"/>
    <property type="match status" value="1"/>
</dbReference>
<dbReference type="GO" id="GO:0005737">
    <property type="term" value="C:cytoplasm"/>
    <property type="evidence" value="ECO:0007669"/>
    <property type="project" value="UniProtKB-SubCell"/>
</dbReference>
<dbReference type="SUPFAM" id="SSF46785">
    <property type="entry name" value="Winged helix' DNA-binding domain"/>
    <property type="match status" value="1"/>
</dbReference>
<dbReference type="SUPFAM" id="SSF51735">
    <property type="entry name" value="NAD(P)-binding Rossmann-fold domains"/>
    <property type="match status" value="1"/>
</dbReference>
<dbReference type="NCBIfam" id="NF003995">
    <property type="entry name" value="PRK05472.2-4"/>
    <property type="match status" value="1"/>
</dbReference>
<dbReference type="GO" id="GO:0051775">
    <property type="term" value="P:response to redox state"/>
    <property type="evidence" value="ECO:0007669"/>
    <property type="project" value="InterPro"/>
</dbReference>
<feature type="domain" description="CoA-binding" evidence="7">
    <location>
        <begin position="94"/>
        <end position="195"/>
    </location>
</feature>
<dbReference type="HAMAP" id="MF_01131">
    <property type="entry name" value="Rex"/>
    <property type="match status" value="1"/>
</dbReference>
<evidence type="ECO:0000259" key="7">
    <source>
        <dbReference type="SMART" id="SM00881"/>
    </source>
</evidence>
<keyword evidence="1 6" id="KW-0963">Cytoplasm</keyword>
<dbReference type="Gene3D" id="1.10.10.10">
    <property type="entry name" value="Winged helix-like DNA-binding domain superfamily/Winged helix DNA-binding domain"/>
    <property type="match status" value="1"/>
</dbReference>
<evidence type="ECO:0000313" key="9">
    <source>
        <dbReference type="Proteomes" id="UP000236725"/>
    </source>
</evidence>
<comment type="similarity">
    <text evidence="6">Belongs to the transcriptional regulatory Rex family.</text>
</comment>
<keyword evidence="5 6" id="KW-0804">Transcription</keyword>
<keyword evidence="9" id="KW-1185">Reference proteome</keyword>
<dbReference type="Gene3D" id="3.40.50.720">
    <property type="entry name" value="NAD(P)-binding Rossmann-like Domain"/>
    <property type="match status" value="1"/>
</dbReference>
<feature type="DNA-binding region" description="H-T-H motif" evidence="6">
    <location>
        <begin position="31"/>
        <end position="70"/>
    </location>
</feature>
<evidence type="ECO:0000256" key="1">
    <source>
        <dbReference type="ARBA" id="ARBA00022490"/>
    </source>
</evidence>
<comment type="function">
    <text evidence="6">Modulates transcription in response to changes in cellular NADH/NAD(+) redox state.</text>
</comment>
<evidence type="ECO:0000313" key="8">
    <source>
        <dbReference type="EMBL" id="SEG13275.1"/>
    </source>
</evidence>
<keyword evidence="2 6" id="KW-0678">Repressor</keyword>
<dbReference type="EMBL" id="FNVS01000016">
    <property type="protein sequence ID" value="SEG13275.1"/>
    <property type="molecule type" value="Genomic_DNA"/>
</dbReference>
<dbReference type="InterPro" id="IPR036388">
    <property type="entry name" value="WH-like_DNA-bd_sf"/>
</dbReference>
<proteinExistence type="inferred from homology"/>
<evidence type="ECO:0000256" key="6">
    <source>
        <dbReference type="HAMAP-Rule" id="MF_01131"/>
    </source>
</evidence>
<comment type="caution">
    <text evidence="8">The sequence shown here is derived from an EMBL/GenBank/DDBJ whole genome shotgun (WGS) entry which is preliminary data.</text>
</comment>
<dbReference type="GO" id="GO:0045892">
    <property type="term" value="P:negative regulation of DNA-templated transcription"/>
    <property type="evidence" value="ECO:0007669"/>
    <property type="project" value="InterPro"/>
</dbReference>
<comment type="subunit">
    <text evidence="6">Homodimer.</text>
</comment>
<evidence type="ECO:0000256" key="4">
    <source>
        <dbReference type="ARBA" id="ARBA00023125"/>
    </source>
</evidence>
<dbReference type="InterPro" id="IPR003781">
    <property type="entry name" value="CoA-bd"/>
</dbReference>
<dbReference type="NCBIfam" id="NF003994">
    <property type="entry name" value="PRK05472.2-3"/>
    <property type="match status" value="1"/>
</dbReference>
<dbReference type="Proteomes" id="UP000236725">
    <property type="component" value="Unassembled WGS sequence"/>
</dbReference>
<name>A0A8G2BY11_9BACT</name>
<feature type="binding site" evidence="6">
    <location>
        <begin position="105"/>
        <end position="110"/>
    </location>
    <ligand>
        <name>NAD(+)</name>
        <dbReference type="ChEBI" id="CHEBI:57540"/>
    </ligand>
</feature>
<dbReference type="Pfam" id="PF02629">
    <property type="entry name" value="CoA_binding"/>
    <property type="match status" value="1"/>
</dbReference>
<dbReference type="GO" id="GO:0003700">
    <property type="term" value="F:DNA-binding transcription factor activity"/>
    <property type="evidence" value="ECO:0007669"/>
    <property type="project" value="UniProtKB-UniRule"/>
</dbReference>
<dbReference type="NCBIfam" id="NF003996">
    <property type="entry name" value="PRK05472.2-5"/>
    <property type="match status" value="1"/>
</dbReference>
<keyword evidence="6" id="KW-0520">NAD</keyword>
<gene>
    <name evidence="6" type="primary">rex</name>
    <name evidence="8" type="ORF">SAMN05444001_11628</name>
</gene>
<organism evidence="8 9">
    <name type="scientific">Parabacteroides chinchillae</name>
    <dbReference type="NCBI Taxonomy" id="871327"/>
    <lineage>
        <taxon>Bacteria</taxon>
        <taxon>Pseudomonadati</taxon>
        <taxon>Bacteroidota</taxon>
        <taxon>Bacteroidia</taxon>
        <taxon>Bacteroidales</taxon>
        <taxon>Tannerellaceae</taxon>
        <taxon>Parabacteroides</taxon>
    </lineage>
</organism>
<accession>A0A8G2BY11</accession>
<sequence>MCSYIKYIAMASDEMKEIWKIPEPTLRRLPWYLAFVKLMKGKGETFVSSTQIAKEINVDASQVAKDLSFVNISGKTRVGYDINALVDVLEDFLGFTVQHKAFLFGVGSLGAALLHDSGLNQYGLEIVAGFDVRPELAGSRIHGIPVFHIDDFPAKQKEYGATIGIITVPVEKAQEVTEQIIAGGIKALWNFTPFRIRVPEHIVVQNTSMYAHLAVMFNRMNSINH</sequence>
<evidence type="ECO:0000256" key="5">
    <source>
        <dbReference type="ARBA" id="ARBA00023163"/>
    </source>
</evidence>
<dbReference type="PANTHER" id="PTHR35786">
    <property type="entry name" value="REDOX-SENSING TRANSCRIPTIONAL REPRESSOR REX"/>
    <property type="match status" value="1"/>
</dbReference>
<comment type="subcellular location">
    <subcellularLocation>
        <location evidence="6">Cytoplasm</location>
    </subcellularLocation>
</comment>
<dbReference type="GO" id="GO:0003677">
    <property type="term" value="F:DNA binding"/>
    <property type="evidence" value="ECO:0007669"/>
    <property type="project" value="UniProtKB-UniRule"/>
</dbReference>
<dbReference type="PANTHER" id="PTHR35786:SF1">
    <property type="entry name" value="REDOX-SENSING TRANSCRIPTIONAL REPRESSOR REX 1"/>
    <property type="match status" value="1"/>
</dbReference>
<dbReference type="AlphaFoldDB" id="A0A8G2BY11"/>
<dbReference type="InterPro" id="IPR009718">
    <property type="entry name" value="Rex_DNA-bd_C_dom"/>
</dbReference>
<reference evidence="8 9" key="1">
    <citation type="submission" date="2016-10" db="EMBL/GenBank/DDBJ databases">
        <authorList>
            <person name="Varghese N."/>
            <person name="Submissions S."/>
        </authorList>
    </citation>
    <scope>NUCLEOTIDE SEQUENCE [LARGE SCALE GENOMIC DNA]</scope>
    <source>
        <strain evidence="8 9">DSM 29073</strain>
    </source>
</reference>
<evidence type="ECO:0000256" key="3">
    <source>
        <dbReference type="ARBA" id="ARBA00023015"/>
    </source>
</evidence>
<dbReference type="InterPro" id="IPR036291">
    <property type="entry name" value="NAD(P)-bd_dom_sf"/>
</dbReference>
<keyword evidence="4 6" id="KW-0238">DNA-binding</keyword>